<dbReference type="AlphaFoldDB" id="A0A816HRV5"/>
<feature type="non-terminal residue" evidence="1">
    <location>
        <position position="96"/>
    </location>
</feature>
<organism evidence="1 2">
    <name type="scientific">Adineta ricciae</name>
    <name type="common">Rotifer</name>
    <dbReference type="NCBI Taxonomy" id="249248"/>
    <lineage>
        <taxon>Eukaryota</taxon>
        <taxon>Metazoa</taxon>
        <taxon>Spiralia</taxon>
        <taxon>Gnathifera</taxon>
        <taxon>Rotifera</taxon>
        <taxon>Eurotatoria</taxon>
        <taxon>Bdelloidea</taxon>
        <taxon>Adinetida</taxon>
        <taxon>Adinetidae</taxon>
        <taxon>Adineta</taxon>
    </lineage>
</organism>
<feature type="non-terminal residue" evidence="1">
    <location>
        <position position="1"/>
    </location>
</feature>
<sequence length="96" mass="10765">MSKSTAIVSSGLPSSVLLPPTYTLAVVSTNPLSGKSSLCKRLIDSNIDNYRLFQSLTHSQQNATWFYWGSVKHRRSDEKREALFHLIEHSTIAIDD</sequence>
<dbReference type="EMBL" id="CAJNOR010020184">
    <property type="protein sequence ID" value="CAF1690302.1"/>
    <property type="molecule type" value="Genomic_DNA"/>
</dbReference>
<accession>A0A816HRV5</accession>
<dbReference type="Proteomes" id="UP000663828">
    <property type="component" value="Unassembled WGS sequence"/>
</dbReference>
<dbReference type="Gene3D" id="3.40.50.300">
    <property type="entry name" value="P-loop containing nucleotide triphosphate hydrolases"/>
    <property type="match status" value="1"/>
</dbReference>
<proteinExistence type="predicted"/>
<name>A0A816HRV5_ADIRI</name>
<protein>
    <submittedName>
        <fullName evidence="1">Uncharacterized protein</fullName>
    </submittedName>
</protein>
<gene>
    <name evidence="1" type="ORF">XAT740_LOCUS63683</name>
</gene>
<reference evidence="1" key="1">
    <citation type="submission" date="2021-02" db="EMBL/GenBank/DDBJ databases">
        <authorList>
            <person name="Nowell W R."/>
        </authorList>
    </citation>
    <scope>NUCLEOTIDE SEQUENCE</scope>
</reference>
<keyword evidence="2" id="KW-1185">Reference proteome</keyword>
<evidence type="ECO:0000313" key="2">
    <source>
        <dbReference type="Proteomes" id="UP000663828"/>
    </source>
</evidence>
<evidence type="ECO:0000313" key="1">
    <source>
        <dbReference type="EMBL" id="CAF1690302.1"/>
    </source>
</evidence>
<dbReference type="InterPro" id="IPR027417">
    <property type="entry name" value="P-loop_NTPase"/>
</dbReference>
<comment type="caution">
    <text evidence="1">The sequence shown here is derived from an EMBL/GenBank/DDBJ whole genome shotgun (WGS) entry which is preliminary data.</text>
</comment>